<accession>A0ABM4W4V9</accession>
<reference evidence="3" key="2">
    <citation type="submission" date="2025-08" db="UniProtKB">
        <authorList>
            <consortium name="RefSeq"/>
        </authorList>
    </citation>
    <scope>IDENTIFICATION</scope>
    <source>
        <tissue evidence="3">Leaves</tissue>
    </source>
</reference>
<name>A0ABM4W4V9_COFAR</name>
<evidence type="ECO:0000256" key="1">
    <source>
        <dbReference type="SAM" id="Phobius"/>
    </source>
</evidence>
<evidence type="ECO:0000313" key="3">
    <source>
        <dbReference type="RefSeq" id="XP_071926833.1"/>
    </source>
</evidence>
<dbReference type="PANTHER" id="PTHR33116">
    <property type="entry name" value="REVERSE TRANSCRIPTASE ZINC-BINDING DOMAIN-CONTAINING PROTEIN-RELATED-RELATED"/>
    <property type="match status" value="1"/>
</dbReference>
<evidence type="ECO:0000313" key="2">
    <source>
        <dbReference type="Proteomes" id="UP001652660"/>
    </source>
</evidence>
<organism evidence="2 3">
    <name type="scientific">Coffea arabica</name>
    <name type="common">Arabian coffee</name>
    <dbReference type="NCBI Taxonomy" id="13443"/>
    <lineage>
        <taxon>Eukaryota</taxon>
        <taxon>Viridiplantae</taxon>
        <taxon>Streptophyta</taxon>
        <taxon>Embryophyta</taxon>
        <taxon>Tracheophyta</taxon>
        <taxon>Spermatophyta</taxon>
        <taxon>Magnoliopsida</taxon>
        <taxon>eudicotyledons</taxon>
        <taxon>Gunneridae</taxon>
        <taxon>Pentapetalae</taxon>
        <taxon>asterids</taxon>
        <taxon>lamiids</taxon>
        <taxon>Gentianales</taxon>
        <taxon>Rubiaceae</taxon>
        <taxon>Ixoroideae</taxon>
        <taxon>Gardenieae complex</taxon>
        <taxon>Bertiereae - Coffeeae clade</taxon>
        <taxon>Coffeeae</taxon>
        <taxon>Coffea</taxon>
    </lineage>
</organism>
<gene>
    <name evidence="3" type="primary">LOC140016814</name>
</gene>
<feature type="transmembrane region" description="Helical" evidence="1">
    <location>
        <begin position="290"/>
        <end position="311"/>
    </location>
</feature>
<keyword evidence="2" id="KW-1185">Reference proteome</keyword>
<keyword evidence="1" id="KW-1133">Transmembrane helix</keyword>
<dbReference type="RefSeq" id="XP_071926833.1">
    <property type="nucleotide sequence ID" value="XM_072070732.1"/>
</dbReference>
<sequence>MNTVGKAVKRGEEKRREWLAIKVEKAGKYQLERRKRNAITNLQKENGEWCNFEKEIEEEITDYFQKLFKTTQPDHCDAIFEEIPQTITSQMNSKLVRSVIEAEIRKAVFVLHPNKAPEPDGMTPIFFQKFWNIIKYDLIAAIGSFFHSSNMLKAINETIVTLLIPKIPYPVLVSQYRPISLYNTLVFYKATNEEEQQVMQTIKVYEEASGQMINAEKSCVFFSKNIEEITKTEILRTLDGMKDVKQSKYLGLPMAIGRPKKQIFSYIKDKAVNRLQGWKKRLLSQAGKEVLLISVILAMLAYAMACCKLGLCMDICKEMAIFWLGELKKRKKYTGLGGKK</sequence>
<dbReference type="PANTHER" id="PTHR33116:SF86">
    <property type="entry name" value="REVERSE TRANSCRIPTASE DOMAIN-CONTAINING PROTEIN"/>
    <property type="match status" value="1"/>
</dbReference>
<keyword evidence="1" id="KW-0812">Transmembrane</keyword>
<proteinExistence type="predicted"/>
<dbReference type="Proteomes" id="UP001652660">
    <property type="component" value="Chromosome 1e"/>
</dbReference>
<reference evidence="2" key="1">
    <citation type="journal article" date="2025" name="Foods">
        <title>Unveiling the Microbial Signatures of Arabica Coffee Cherries: Insights into Ripeness Specific Diversity, Functional Traits, and Implications for Quality and Safety.</title>
        <authorList>
            <consortium name="RefSeq"/>
            <person name="Tenea G.N."/>
            <person name="Cifuentes V."/>
            <person name="Reyes P."/>
            <person name="Cevallos-Vallejos M."/>
        </authorList>
    </citation>
    <scope>NUCLEOTIDE SEQUENCE [LARGE SCALE GENOMIC DNA]</scope>
</reference>
<protein>
    <submittedName>
        <fullName evidence="3">Uncharacterized protein</fullName>
    </submittedName>
</protein>
<keyword evidence="1" id="KW-0472">Membrane</keyword>
<dbReference type="GeneID" id="140016814"/>